<dbReference type="AlphaFoldDB" id="A8ZL28"/>
<keyword evidence="2" id="KW-1185">Reference proteome</keyword>
<protein>
    <submittedName>
        <fullName evidence="1">Uncharacterized protein</fullName>
    </submittedName>
</protein>
<keyword evidence="1" id="KW-0614">Plasmid</keyword>
<dbReference type="Proteomes" id="UP000000268">
    <property type="component" value="Plasmid pREB1"/>
</dbReference>
<sequence>MPLPNSLIEGDAILRSQNNTNDNYQASPLPWCNPLDQEAITRAIL</sequence>
<geneLocation type="plasmid" evidence="1 2">
    <name>pREB1</name>
</geneLocation>
<accession>A8ZL28</accession>
<reference evidence="1 2" key="1">
    <citation type="journal article" date="2008" name="Proc. Natl. Acad. Sci. U.S.A.">
        <title>Niche adaptation and genome expansion in the chlorophyll d-producing cyanobacterium Acaryochloris marina.</title>
        <authorList>
            <person name="Swingley W.D."/>
            <person name="Chen M."/>
            <person name="Cheung P.C."/>
            <person name="Conrad A.L."/>
            <person name="Dejesa L.C."/>
            <person name="Hao J."/>
            <person name="Honchak B.M."/>
            <person name="Karbach L.E."/>
            <person name="Kurdoglu A."/>
            <person name="Lahiri S."/>
            <person name="Mastrian S.D."/>
            <person name="Miyashita H."/>
            <person name="Page L."/>
            <person name="Ramakrishna P."/>
            <person name="Satoh S."/>
            <person name="Sattley W.M."/>
            <person name="Shimada Y."/>
            <person name="Taylor H.L."/>
            <person name="Tomo T."/>
            <person name="Tsuchiya T."/>
            <person name="Wang Z.T."/>
            <person name="Raymond J."/>
            <person name="Mimuro M."/>
            <person name="Blankenship R.E."/>
            <person name="Touchman J.W."/>
        </authorList>
    </citation>
    <scope>NUCLEOTIDE SEQUENCE [LARGE SCALE GENOMIC DNA]</scope>
    <source>
        <strain evidence="2">MBIC 11017</strain>
        <plasmid evidence="2">Plasmid pREB1</plasmid>
    </source>
</reference>
<proteinExistence type="predicted"/>
<evidence type="ECO:0000313" key="2">
    <source>
        <dbReference type="Proteomes" id="UP000000268"/>
    </source>
</evidence>
<dbReference type="EMBL" id="CP000838">
    <property type="protein sequence ID" value="ABW31496.1"/>
    <property type="molecule type" value="Genomic_DNA"/>
</dbReference>
<evidence type="ECO:0000313" key="1">
    <source>
        <dbReference type="EMBL" id="ABW31496.1"/>
    </source>
</evidence>
<dbReference type="HOGENOM" id="CLU_3194741_0_0_3"/>
<dbReference type="KEGG" id="amr:AM1_A0378"/>
<dbReference type="RefSeq" id="WP_012166869.1">
    <property type="nucleotide sequence ID" value="NC_009926.1"/>
</dbReference>
<organism evidence="1 2">
    <name type="scientific">Acaryochloris marina (strain MBIC 11017)</name>
    <dbReference type="NCBI Taxonomy" id="329726"/>
    <lineage>
        <taxon>Bacteria</taxon>
        <taxon>Bacillati</taxon>
        <taxon>Cyanobacteriota</taxon>
        <taxon>Cyanophyceae</taxon>
        <taxon>Acaryochloridales</taxon>
        <taxon>Acaryochloridaceae</taxon>
        <taxon>Acaryochloris</taxon>
    </lineage>
</organism>
<gene>
    <name evidence="1" type="ordered locus">AM1_A0378</name>
</gene>
<name>A8ZL28_ACAM1</name>